<evidence type="ECO:0000313" key="2">
    <source>
        <dbReference type="EMBL" id="BBY15667.1"/>
    </source>
</evidence>
<dbReference type="InterPro" id="IPR032710">
    <property type="entry name" value="NTF2-like_dom_sf"/>
</dbReference>
<feature type="domain" description="SnoaL-like" evidence="1">
    <location>
        <begin position="18"/>
        <end position="123"/>
    </location>
</feature>
<dbReference type="EMBL" id="AP022586">
    <property type="protein sequence ID" value="BBY15667.1"/>
    <property type="molecule type" value="Genomic_DNA"/>
</dbReference>
<reference evidence="2 3" key="1">
    <citation type="journal article" date="2019" name="Emerg. Microbes Infect.">
        <title>Comprehensive subspecies identification of 175 nontuberculous mycobacteria species based on 7547 genomic profiles.</title>
        <authorList>
            <person name="Matsumoto Y."/>
            <person name="Kinjo T."/>
            <person name="Motooka D."/>
            <person name="Nabeya D."/>
            <person name="Jung N."/>
            <person name="Uechi K."/>
            <person name="Horii T."/>
            <person name="Iida T."/>
            <person name="Fujita J."/>
            <person name="Nakamura S."/>
        </authorList>
    </citation>
    <scope>NUCLEOTIDE SEQUENCE [LARGE SCALE GENOMIC DNA]</scope>
    <source>
        <strain evidence="2 3">JCM 17423</strain>
    </source>
</reference>
<evidence type="ECO:0000259" key="1">
    <source>
        <dbReference type="Pfam" id="PF12680"/>
    </source>
</evidence>
<gene>
    <name evidence="2" type="ORF">MLIT_12590</name>
</gene>
<accession>A0AAD1ILC1</accession>
<dbReference type="Proteomes" id="UP000466607">
    <property type="component" value="Chromosome"/>
</dbReference>
<dbReference type="RefSeq" id="WP_134060508.1">
    <property type="nucleotide sequence ID" value="NZ_AP022586.1"/>
</dbReference>
<dbReference type="Pfam" id="PF12680">
    <property type="entry name" value="SnoaL_2"/>
    <property type="match status" value="1"/>
</dbReference>
<name>A0AAD1ILC1_9MYCO</name>
<dbReference type="SUPFAM" id="SSF54427">
    <property type="entry name" value="NTF2-like"/>
    <property type="match status" value="1"/>
</dbReference>
<dbReference type="Gene3D" id="3.10.450.50">
    <property type="match status" value="1"/>
</dbReference>
<organism evidence="2 3">
    <name type="scientific">Mycolicibacterium litorale</name>
    <dbReference type="NCBI Taxonomy" id="758802"/>
    <lineage>
        <taxon>Bacteria</taxon>
        <taxon>Bacillati</taxon>
        <taxon>Actinomycetota</taxon>
        <taxon>Actinomycetes</taxon>
        <taxon>Mycobacteriales</taxon>
        <taxon>Mycobacteriaceae</taxon>
        <taxon>Mycolicibacterium</taxon>
    </lineage>
</organism>
<evidence type="ECO:0000313" key="3">
    <source>
        <dbReference type="Proteomes" id="UP000466607"/>
    </source>
</evidence>
<dbReference type="InterPro" id="IPR037401">
    <property type="entry name" value="SnoaL-like"/>
</dbReference>
<proteinExistence type="predicted"/>
<protein>
    <recommendedName>
        <fullName evidence="1">SnoaL-like domain-containing protein</fullName>
    </recommendedName>
</protein>
<keyword evidence="3" id="KW-1185">Reference proteome</keyword>
<sequence>MRELSDDARRQRTHRTIDRLQEALLAHDMSAFADQWAPDGTMSFPFAPPGWPELRGRDEVRGYLADYTDNVDIHEITRMTRHDSTDPDTVILEWAVSGVAVKTGKPYEIAYVAFVTVGPDGIVAYRDYWNPLAAGAALGGIDELFAAFDAGAPR</sequence>
<dbReference type="AlphaFoldDB" id="A0AAD1ILC1"/>